<feature type="compositionally biased region" description="Acidic residues" evidence="2">
    <location>
        <begin position="612"/>
        <end position="621"/>
    </location>
</feature>
<feature type="compositionally biased region" description="Polar residues" evidence="2">
    <location>
        <begin position="623"/>
        <end position="638"/>
    </location>
</feature>
<dbReference type="InterPro" id="IPR020011">
    <property type="entry name" value="FimV_C"/>
</dbReference>
<keyword evidence="1" id="KW-0175">Coiled coil</keyword>
<dbReference type="AlphaFoldDB" id="A0A3P3QGK0"/>
<dbReference type="NCBIfam" id="TIGR03505">
    <property type="entry name" value="FimV_core"/>
    <property type="match status" value="1"/>
</dbReference>
<dbReference type="InterPro" id="IPR038440">
    <property type="entry name" value="FimV_C_sf"/>
</dbReference>
<dbReference type="Gene3D" id="1.20.58.2200">
    <property type="match status" value="1"/>
</dbReference>
<gene>
    <name evidence="4" type="ORF">EIK76_14350</name>
</gene>
<evidence type="ECO:0000256" key="1">
    <source>
        <dbReference type="SAM" id="Coils"/>
    </source>
</evidence>
<evidence type="ECO:0008006" key="6">
    <source>
        <dbReference type="Google" id="ProtNLM"/>
    </source>
</evidence>
<evidence type="ECO:0000313" key="5">
    <source>
        <dbReference type="Proteomes" id="UP000276260"/>
    </source>
</evidence>
<protein>
    <recommendedName>
        <fullName evidence="6">LysM domain-containing protein</fullName>
    </recommendedName>
</protein>
<reference evidence="4 5" key="1">
    <citation type="submission" date="2018-11" db="EMBL/GenBank/DDBJ databases">
        <title>Draft genome analysis of Rheinheimera mesophila isolated from an industrial waste site.</title>
        <authorList>
            <person name="Yu Q."/>
            <person name="Qi Y."/>
            <person name="Zhang H."/>
            <person name="Lu Y."/>
            <person name="Pu J."/>
        </authorList>
    </citation>
    <scope>NUCLEOTIDE SEQUENCE [LARGE SCALE GENOMIC DNA]</scope>
    <source>
        <strain evidence="4 5">IITR13</strain>
    </source>
</reference>
<keyword evidence="5" id="KW-1185">Reference proteome</keyword>
<dbReference type="OrthoDB" id="5298707at2"/>
<evidence type="ECO:0000256" key="2">
    <source>
        <dbReference type="SAM" id="MobiDB-lite"/>
    </source>
</evidence>
<proteinExistence type="predicted"/>
<feature type="transmembrane region" description="Helical" evidence="3">
    <location>
        <begin position="280"/>
        <end position="301"/>
    </location>
</feature>
<keyword evidence="3" id="KW-0812">Transmembrane</keyword>
<name>A0A3P3QGK0_9GAMM</name>
<feature type="region of interest" description="Disordered" evidence="2">
    <location>
        <begin position="667"/>
        <end position="708"/>
    </location>
</feature>
<feature type="coiled-coil region" evidence="1">
    <location>
        <begin position="189"/>
        <end position="230"/>
    </location>
</feature>
<feature type="region of interest" description="Disordered" evidence="2">
    <location>
        <begin position="601"/>
        <end position="651"/>
    </location>
</feature>
<feature type="region of interest" description="Disordered" evidence="2">
    <location>
        <begin position="489"/>
        <end position="508"/>
    </location>
</feature>
<dbReference type="NCBIfam" id="TIGR03504">
    <property type="entry name" value="FimV_Cterm"/>
    <property type="match status" value="1"/>
</dbReference>
<comment type="caution">
    <text evidence="4">The sequence shown here is derived from an EMBL/GenBank/DDBJ whole genome shotgun (WGS) entry which is preliminary data.</text>
</comment>
<dbReference type="Proteomes" id="UP000276260">
    <property type="component" value="Unassembled WGS sequence"/>
</dbReference>
<organism evidence="4 5">
    <name type="scientific">Rheinheimera mesophila</name>
    <dbReference type="NCBI Taxonomy" id="1547515"/>
    <lineage>
        <taxon>Bacteria</taxon>
        <taxon>Pseudomonadati</taxon>
        <taxon>Pseudomonadota</taxon>
        <taxon>Gammaproteobacteria</taxon>
        <taxon>Chromatiales</taxon>
        <taxon>Chromatiaceae</taxon>
        <taxon>Rheinheimera</taxon>
    </lineage>
</organism>
<evidence type="ECO:0000313" key="4">
    <source>
        <dbReference type="EMBL" id="RRJ19629.1"/>
    </source>
</evidence>
<dbReference type="InterPro" id="IPR020012">
    <property type="entry name" value="LysM_FimV"/>
</dbReference>
<feature type="compositionally biased region" description="Basic and acidic residues" evidence="2">
    <location>
        <begin position="667"/>
        <end position="683"/>
    </location>
</feature>
<evidence type="ECO:0000256" key="3">
    <source>
        <dbReference type="SAM" id="Phobius"/>
    </source>
</evidence>
<feature type="compositionally biased region" description="Polar residues" evidence="2">
    <location>
        <begin position="691"/>
        <end position="708"/>
    </location>
</feature>
<dbReference type="EMBL" id="RRCF01000004">
    <property type="protein sequence ID" value="RRJ19629.1"/>
    <property type="molecule type" value="Genomic_DNA"/>
</dbReference>
<keyword evidence="3" id="KW-0472">Membrane</keyword>
<accession>A0A3P3QGK0</accession>
<keyword evidence="3" id="KW-1133">Transmembrane helix</keyword>
<sequence length="980" mass="107853">MERCLQCFCVRKIISGLKGSSMRLVGLLVFSILLQICSVQATADTTVRLKGPKSTENPARSRVGPLTPNDTLWRIAEEVRPHPGLNIYQVMYAIYLKNPQSFLDDNFNHLNVGSFLAIPSVDEILQVDAVDAQRKSEEDDRIWADRVRAAAAAKVKQGINTAQQKDVDKAKQEIKKELIRVEGQQQGQLLDLQKKLDESKATVEAVLADNTALKEKLDQLADQMLLMKSQVDKDSEIQQQLQLLVAQQAEMLAQQKAQIEREQQGTSFARLWQNISSSSLTWVLLATLPTLFVLFAVLGWIKRRTRKSEQIVSAATAVPQQEAGYRSPLPPLDESLDFDESSLMTLDESLLDSGSKGIRLDDEPIDLHDDMLLDTRADEFDDILMNDDDLLDSKDLLDASSMDDELLDDLLDQPVKAEKEFDPNNILSGADLSALFAEEPELGDTDDIFAQAVAEQLAEEQKQKQAEQTQDDDQDELIEEIELDEPDAELVSQGAAEQQNKVSLDEVEEVEEVDFDSLLDELVVSTEANDSDAVTTSLIDTKADSPAEELVDIKAEQPHFDSSELDEFAESLADEELLSPGTEVPEDSNIDIDALLDGTEQWPEVLVSDTAGEAEYDEFDLSEQPTQGSDTGLSTDSSLEFDDDDYPLSPDDVALLLSDEVKQQEATDIPVHFHADHAELAELEHDEDSTAPLNDTESSEAWQELTEQSVEAEFIESVPDELDLQEDLSVSRVSAATLSVENPSKVLEQYPDLEFSDDAAVADEAEDDLEQEQVREAAVDPAATPRANHDISAELAALEDTDFDALLADYAQTDGATRLADEQIADAVLAELNPVEFAVSEAESAEIDISGQSAAEAHAPVAGVESHQATTASQTPTDDLELSLLALDKLLDDSEDEAQLSQNSVRSLDVALEDYQDFIAAQHEPELDPAEQGFAADLDLIRAYIEIGEQEGAEHLIDKVLSSAAPEHIKQEAQSLKDQL</sequence>